<dbReference type="InterPro" id="IPR013083">
    <property type="entry name" value="Znf_RING/FYVE/PHD"/>
</dbReference>
<keyword evidence="8" id="KW-1185">Reference proteome</keyword>
<evidence type="ECO:0000256" key="4">
    <source>
        <dbReference type="ARBA" id="ARBA00022786"/>
    </source>
</evidence>
<dbReference type="InterPro" id="IPR003613">
    <property type="entry name" value="Ubox_domain"/>
</dbReference>
<dbReference type="EC" id="2.3.2.27" evidence="5"/>
<feature type="domain" description="U-box" evidence="6">
    <location>
        <begin position="7"/>
        <end position="86"/>
    </location>
</feature>
<dbReference type="GO" id="GO:0016567">
    <property type="term" value="P:protein ubiquitination"/>
    <property type="evidence" value="ECO:0007669"/>
    <property type="project" value="UniProtKB-UniRule"/>
</dbReference>
<comment type="caution">
    <text evidence="7">The sequence shown here is derived from an EMBL/GenBank/DDBJ whole genome shotgun (WGS) entry which is preliminary data.</text>
</comment>
<dbReference type="AlphaFoldDB" id="A0AA41S4E6"/>
<dbReference type="Proteomes" id="UP001177140">
    <property type="component" value="Unassembled WGS sequence"/>
</dbReference>
<dbReference type="InterPro" id="IPR045185">
    <property type="entry name" value="PUB22/23/24-like"/>
</dbReference>
<evidence type="ECO:0000256" key="1">
    <source>
        <dbReference type="ARBA" id="ARBA00000900"/>
    </source>
</evidence>
<dbReference type="SUPFAM" id="SSF48371">
    <property type="entry name" value="ARM repeat"/>
    <property type="match status" value="1"/>
</dbReference>
<proteinExistence type="predicted"/>
<protein>
    <recommendedName>
        <fullName evidence="5 6">U-box domain-containing protein</fullName>
        <ecNumber evidence="5">2.3.2.27</ecNumber>
    </recommendedName>
    <alternativeName>
        <fullName evidence="5">RING-type E3 ubiquitin transferase PUB</fullName>
    </alternativeName>
</protein>
<dbReference type="InterPro" id="IPR011989">
    <property type="entry name" value="ARM-like"/>
</dbReference>
<comment type="catalytic activity">
    <reaction evidence="1 5">
        <text>S-ubiquitinyl-[E2 ubiquitin-conjugating enzyme]-L-cysteine + [acceptor protein]-L-lysine = [E2 ubiquitin-conjugating enzyme]-L-cysteine + N(6)-ubiquitinyl-[acceptor protein]-L-lysine.</text>
        <dbReference type="EC" id="2.3.2.27"/>
    </reaction>
</comment>
<dbReference type="PROSITE" id="PS51698">
    <property type="entry name" value="U_BOX"/>
    <property type="match status" value="1"/>
</dbReference>
<reference evidence="7" key="1">
    <citation type="submission" date="2022-03" db="EMBL/GenBank/DDBJ databases">
        <title>A functionally conserved STORR gene fusion in Papaver species that diverged 16.8 million years ago.</title>
        <authorList>
            <person name="Catania T."/>
        </authorList>
    </citation>
    <scope>NUCLEOTIDE SEQUENCE</scope>
    <source>
        <strain evidence="7">S-191538</strain>
    </source>
</reference>
<dbReference type="GO" id="GO:0061630">
    <property type="term" value="F:ubiquitin protein ligase activity"/>
    <property type="evidence" value="ECO:0007669"/>
    <property type="project" value="UniProtKB-UniRule"/>
</dbReference>
<accession>A0AA41S4E6</accession>
<name>A0AA41S4E6_PAPNU</name>
<keyword evidence="3 5" id="KW-0808">Transferase</keyword>
<dbReference type="EMBL" id="JAJJMA010078058">
    <property type="protein sequence ID" value="MCL7028320.1"/>
    <property type="molecule type" value="Genomic_DNA"/>
</dbReference>
<evidence type="ECO:0000256" key="5">
    <source>
        <dbReference type="RuleBase" id="RU369093"/>
    </source>
</evidence>
<dbReference type="SUPFAM" id="SSF57850">
    <property type="entry name" value="RING/U-box"/>
    <property type="match status" value="1"/>
</dbReference>
<dbReference type="Gene3D" id="1.25.10.10">
    <property type="entry name" value="Leucine-rich Repeat Variant"/>
    <property type="match status" value="1"/>
</dbReference>
<comment type="function">
    <text evidence="5">Functions as an E3 ubiquitin ligase.</text>
</comment>
<evidence type="ECO:0000256" key="3">
    <source>
        <dbReference type="ARBA" id="ARBA00022679"/>
    </source>
</evidence>
<comment type="pathway">
    <text evidence="2 5">Protein modification; protein ubiquitination.</text>
</comment>
<evidence type="ECO:0000259" key="6">
    <source>
        <dbReference type="PROSITE" id="PS51698"/>
    </source>
</evidence>
<dbReference type="FunFam" id="3.30.40.10:FF:000442">
    <property type="entry name" value="RING-type E3 ubiquitin transferase"/>
    <property type="match status" value="1"/>
</dbReference>
<dbReference type="CDD" id="cd16655">
    <property type="entry name" value="RING-Ubox_WDSUB1-like"/>
    <property type="match status" value="1"/>
</dbReference>
<dbReference type="InterPro" id="IPR016024">
    <property type="entry name" value="ARM-type_fold"/>
</dbReference>
<dbReference type="Pfam" id="PF25598">
    <property type="entry name" value="ARM_PUB"/>
    <property type="match status" value="1"/>
</dbReference>
<evidence type="ECO:0000256" key="2">
    <source>
        <dbReference type="ARBA" id="ARBA00004906"/>
    </source>
</evidence>
<dbReference type="Pfam" id="PF04564">
    <property type="entry name" value="U-box"/>
    <property type="match status" value="1"/>
</dbReference>
<gene>
    <name evidence="7" type="ORF">MKW94_015096</name>
</gene>
<dbReference type="PANTHER" id="PTHR22849:SF128">
    <property type="entry name" value="U-BOX DOMAIN-CONTAINING PROTEIN"/>
    <property type="match status" value="1"/>
</dbReference>
<evidence type="ECO:0000313" key="8">
    <source>
        <dbReference type="Proteomes" id="UP001177140"/>
    </source>
</evidence>
<evidence type="ECO:0000313" key="7">
    <source>
        <dbReference type="EMBL" id="MCL7028320.1"/>
    </source>
</evidence>
<dbReference type="SMART" id="SM00504">
    <property type="entry name" value="Ubox"/>
    <property type="match status" value="1"/>
</dbReference>
<dbReference type="Gene3D" id="3.30.40.10">
    <property type="entry name" value="Zinc/RING finger domain, C3HC4 (zinc finger)"/>
    <property type="match status" value="1"/>
</dbReference>
<organism evidence="7 8">
    <name type="scientific">Papaver nudicaule</name>
    <name type="common">Iceland poppy</name>
    <dbReference type="NCBI Taxonomy" id="74823"/>
    <lineage>
        <taxon>Eukaryota</taxon>
        <taxon>Viridiplantae</taxon>
        <taxon>Streptophyta</taxon>
        <taxon>Embryophyta</taxon>
        <taxon>Tracheophyta</taxon>
        <taxon>Spermatophyta</taxon>
        <taxon>Magnoliopsida</taxon>
        <taxon>Ranunculales</taxon>
        <taxon>Papaveraceae</taxon>
        <taxon>Papaveroideae</taxon>
        <taxon>Papaver</taxon>
    </lineage>
</organism>
<dbReference type="PANTHER" id="PTHR22849">
    <property type="entry name" value="WDSAM1 PROTEIN"/>
    <property type="match status" value="1"/>
</dbReference>
<sequence length="415" mass="46161">MGEIIVDIPTYFICPISLDIMKDPVTLASGITYDRESIEQWLSSSSDSSSSYCPVTKLPLHRDTDLTPNHTLRRLIQAWCTSNGVERMPTPKSPLNKGHVHKLIEELSIPRLQLKSLTKLAVLASESDKNRKCMVEAGLTKAVVSFILKTSAKKTCVMMVNSGFEEALSILHQILRVTNDEFSVLLMENQEFIDLLIGVLRDIPKDNNDLVRTHAVSILKATIEVSSIGILQKLNLDFFKTIVDIVRERVSHQATKCALHILFESCQWSQNKLKIIEAGAVLELIELELTTPEKRMTELIFGILASVCSCADGRAKFLEHAGGIALISKRMIRVSPLLDDFAIKILDSICKFSATSQVLQEMLNVGGVSKLCMVLQADNAVQVKDMAKSVLKLHSSFWSSSPCIHVYLLTREIAI</sequence>
<keyword evidence="4 5" id="KW-0833">Ubl conjugation pathway</keyword>
<dbReference type="InterPro" id="IPR058678">
    <property type="entry name" value="ARM_PUB"/>
</dbReference>